<sequence>MTAALRAEWTKLRTVPVHYPALIVVLTVGVSATAAGFGGADPVQVSLLGVQLGQAVVAAWAVQLLAGEFGTGLAVATFTALPRRLTVVGAKATLLLGGVLATAVVSVGASVLAGRALIDDYPALTSGPLLRAAGGAVLYLLAIALLGLGVAALLRSAVAATGVMLGLLYLAPVIIDFFHDEDWQRAIYRFMPSTAGLTVLSTVDLNSLPIQPLPGLGVAATWAFVIFGIGAAVICARDV</sequence>
<protein>
    <submittedName>
        <fullName evidence="2">ABC transporter</fullName>
    </submittedName>
</protein>
<evidence type="ECO:0000313" key="2">
    <source>
        <dbReference type="EMBL" id="GIM95985.1"/>
    </source>
</evidence>
<dbReference type="EMBL" id="BOQN01000102">
    <property type="protein sequence ID" value="GIM95985.1"/>
    <property type="molecule type" value="Genomic_DNA"/>
</dbReference>
<dbReference type="AlphaFoldDB" id="A0A920BP92"/>
<comment type="caution">
    <text evidence="2">The sequence shown here is derived from an EMBL/GenBank/DDBJ whole genome shotgun (WGS) entry which is preliminary data.</text>
</comment>
<evidence type="ECO:0000313" key="3">
    <source>
        <dbReference type="Proteomes" id="UP000677082"/>
    </source>
</evidence>
<keyword evidence="1" id="KW-0472">Membrane</keyword>
<feature type="transmembrane region" description="Helical" evidence="1">
    <location>
        <begin position="93"/>
        <end position="118"/>
    </location>
</feature>
<evidence type="ECO:0000256" key="1">
    <source>
        <dbReference type="SAM" id="Phobius"/>
    </source>
</evidence>
<feature type="transmembrane region" description="Helical" evidence="1">
    <location>
        <begin position="21"/>
        <end position="40"/>
    </location>
</feature>
<feature type="transmembrane region" description="Helical" evidence="1">
    <location>
        <begin position="215"/>
        <end position="236"/>
    </location>
</feature>
<dbReference type="Proteomes" id="UP000677082">
    <property type="component" value="Unassembled WGS sequence"/>
</dbReference>
<name>A0A920BP92_9ACTN</name>
<feature type="transmembrane region" description="Helical" evidence="1">
    <location>
        <begin position="157"/>
        <end position="175"/>
    </location>
</feature>
<feature type="transmembrane region" description="Helical" evidence="1">
    <location>
        <begin position="60"/>
        <end position="81"/>
    </location>
</feature>
<gene>
    <name evidence="2" type="ORF">Ato02nite_077780</name>
</gene>
<dbReference type="RefSeq" id="WP_213011667.1">
    <property type="nucleotide sequence ID" value="NZ_BOQN01000102.1"/>
</dbReference>
<keyword evidence="1" id="KW-0812">Transmembrane</keyword>
<reference evidence="2 3" key="1">
    <citation type="submission" date="2021-03" db="EMBL/GenBank/DDBJ databases">
        <title>Whole genome shotgun sequence of Actinoplanes toevensis NBRC 105298.</title>
        <authorList>
            <person name="Komaki H."/>
            <person name="Tamura T."/>
        </authorList>
    </citation>
    <scope>NUCLEOTIDE SEQUENCE [LARGE SCALE GENOMIC DNA]</scope>
    <source>
        <strain evidence="2 3">NBRC 105298</strain>
    </source>
</reference>
<organism evidence="2 3">
    <name type="scientific">Paractinoplanes toevensis</name>
    <dbReference type="NCBI Taxonomy" id="571911"/>
    <lineage>
        <taxon>Bacteria</taxon>
        <taxon>Bacillati</taxon>
        <taxon>Actinomycetota</taxon>
        <taxon>Actinomycetes</taxon>
        <taxon>Micromonosporales</taxon>
        <taxon>Micromonosporaceae</taxon>
        <taxon>Paractinoplanes</taxon>
    </lineage>
</organism>
<accession>A0A920BP92</accession>
<proteinExistence type="predicted"/>
<keyword evidence="1" id="KW-1133">Transmembrane helix</keyword>
<feature type="transmembrane region" description="Helical" evidence="1">
    <location>
        <begin position="130"/>
        <end position="150"/>
    </location>
</feature>
<keyword evidence="3" id="KW-1185">Reference proteome</keyword>